<sequence>MDDDADKEQPLDKGNAIHLETLKYEQVRRWLLSSYNGIEEWEKKYDMYLRGYMRVSRRRGSTNVGKPLDYILWLREQDEYVLPEAEKRKIMRSANNLWRNGKKTLRKKYHEWDTDEARKKNYPKKTRPENWVRFVDLTSAEEFKASRERNKINKSKMMEVDPTITRLDSFLVGHTRSDGTFPTALVAKKVIAVKEIIANNPQSKYLDVDHDPLTQVFGKVKKGCVNFMGLDVAKKFIQSTEILWAQIIEGNESYIDLENRFSQYKAENDAKLDSLRDMVTSLRSFERAATPTVNVDRSRMFSPILREVTIAHFLDLHENIVASGRALVIPSYQESEEAEYEVIVDIIFEQGSPVFGQRGVFFDELLIGTKIKYPRILLRFSY</sequence>
<organism evidence="1 2">
    <name type="scientific">Kingdonia uniflora</name>
    <dbReference type="NCBI Taxonomy" id="39325"/>
    <lineage>
        <taxon>Eukaryota</taxon>
        <taxon>Viridiplantae</taxon>
        <taxon>Streptophyta</taxon>
        <taxon>Embryophyta</taxon>
        <taxon>Tracheophyta</taxon>
        <taxon>Spermatophyta</taxon>
        <taxon>Magnoliopsida</taxon>
        <taxon>Ranunculales</taxon>
        <taxon>Circaeasteraceae</taxon>
        <taxon>Kingdonia</taxon>
    </lineage>
</organism>
<dbReference type="Proteomes" id="UP000541444">
    <property type="component" value="Unassembled WGS sequence"/>
</dbReference>
<proteinExistence type="predicted"/>
<dbReference type="AlphaFoldDB" id="A0A7J7NEN3"/>
<dbReference type="EMBL" id="JACGCM010000853">
    <property type="protein sequence ID" value="KAF6165432.1"/>
    <property type="molecule type" value="Genomic_DNA"/>
</dbReference>
<gene>
    <name evidence="1" type="ORF">GIB67_017914</name>
</gene>
<keyword evidence="2" id="KW-1185">Reference proteome</keyword>
<comment type="caution">
    <text evidence="1">The sequence shown here is derived from an EMBL/GenBank/DDBJ whole genome shotgun (WGS) entry which is preliminary data.</text>
</comment>
<protein>
    <submittedName>
        <fullName evidence="1">Uncharacterized protein</fullName>
    </submittedName>
</protein>
<reference evidence="1 2" key="1">
    <citation type="journal article" date="2020" name="IScience">
        <title>Genome Sequencing of the Endangered Kingdonia uniflora (Circaeasteraceae, Ranunculales) Reveals Potential Mechanisms of Evolutionary Specialization.</title>
        <authorList>
            <person name="Sun Y."/>
            <person name="Deng T."/>
            <person name="Zhang A."/>
            <person name="Moore M.J."/>
            <person name="Landis J.B."/>
            <person name="Lin N."/>
            <person name="Zhang H."/>
            <person name="Zhang X."/>
            <person name="Huang J."/>
            <person name="Zhang X."/>
            <person name="Sun H."/>
            <person name="Wang H."/>
        </authorList>
    </citation>
    <scope>NUCLEOTIDE SEQUENCE [LARGE SCALE GENOMIC DNA]</scope>
    <source>
        <strain evidence="1">TB1705</strain>
        <tissue evidence="1">Leaf</tissue>
    </source>
</reference>
<accession>A0A7J7NEN3</accession>
<evidence type="ECO:0000313" key="2">
    <source>
        <dbReference type="Proteomes" id="UP000541444"/>
    </source>
</evidence>
<evidence type="ECO:0000313" key="1">
    <source>
        <dbReference type="EMBL" id="KAF6165432.1"/>
    </source>
</evidence>
<name>A0A7J7NEN3_9MAGN</name>